<protein>
    <submittedName>
        <fullName evidence="1">Uncharacterized protein</fullName>
    </submittedName>
</protein>
<dbReference type="EMBL" id="FMXM01000002">
    <property type="protein sequence ID" value="SDA39447.1"/>
    <property type="molecule type" value="Genomic_DNA"/>
</dbReference>
<reference evidence="1 2" key="1">
    <citation type="submission" date="2016-10" db="EMBL/GenBank/DDBJ databases">
        <authorList>
            <person name="de Groot N.N."/>
        </authorList>
    </citation>
    <scope>NUCLEOTIDE SEQUENCE [LARGE SCALE GENOMIC DNA]</scope>
    <source>
        <strain evidence="1 2">CGMCC 1.12097</strain>
    </source>
</reference>
<dbReference type="RefSeq" id="WP_091574747.1">
    <property type="nucleotide sequence ID" value="NZ_FMXM01000002.1"/>
</dbReference>
<dbReference type="OrthoDB" id="8080957at2"/>
<proteinExistence type="predicted"/>
<evidence type="ECO:0000313" key="2">
    <source>
        <dbReference type="Proteomes" id="UP000198588"/>
    </source>
</evidence>
<evidence type="ECO:0000313" key="1">
    <source>
        <dbReference type="EMBL" id="SDA39447.1"/>
    </source>
</evidence>
<dbReference type="STRING" id="1165689.SAMN02927914_00147"/>
<name>A0A1G5V2F0_9HYPH</name>
<dbReference type="Proteomes" id="UP000198588">
    <property type="component" value="Unassembled WGS sequence"/>
</dbReference>
<dbReference type="AlphaFoldDB" id="A0A1G5V2F0"/>
<organism evidence="1 2">
    <name type="scientific">Mesorhizobium qingshengii</name>
    <dbReference type="NCBI Taxonomy" id="1165689"/>
    <lineage>
        <taxon>Bacteria</taxon>
        <taxon>Pseudomonadati</taxon>
        <taxon>Pseudomonadota</taxon>
        <taxon>Alphaproteobacteria</taxon>
        <taxon>Hyphomicrobiales</taxon>
        <taxon>Phyllobacteriaceae</taxon>
        <taxon>Mesorhizobium</taxon>
    </lineage>
</organism>
<sequence>MRPLVDMVKLSLAVPRGEAGFWQIILDLDKKGPWTGKQVADRTNVSRNIVNDYLRRLNLGGFTSIVEQQLKGRMGRNVRPEIVYVLAKWPQRAPRLHRDGSAIPETAKEQLWRAIRMAKQFNALDLPQLCVSDVKPATVSSYIYALVAVGVIVGKWPNYRLVRNIGSAAPKILTAKVVFDPNKNVVLGSSVVTAREASS</sequence>
<accession>A0A1G5V2F0</accession>
<gene>
    <name evidence="1" type="ORF">SAMN02927914_00147</name>
</gene>